<sequence>MTRRRRLGDHGGPRRPKAAKALFMITTAVAACLGAAACGGARDRTGTGVTLVIAVTAVATEQRPTLTAAARAEVAAALGTDRGRLRIVIGGVERPRVLEDGDMRLRRGTQVEHDTARRAELTRQEVLRIGAVLGDADSAAAELDLVGLLDAVARVPGPATAVVISSGLQTSGPLAVAALGWDRIGAAEVVDQAVRDGLVPDLRGKRVVLSGLGEVRRPQEPLPAPLRDRLAAMWTRFCQAGGGDCSVDTEPLAGGEPRSTTPVPTVAIPQLPAITAPAVAAGPVELPSDILFGPDSAALLPEADPLLAGFAAALPAGARVHLLGRTASVGAPDSARALSLGRARAVGDALAAHGVPAAALTVEGLGFDAPLVPDRDPGGVLIPAAAQRNRSVSLIVTRP</sequence>
<dbReference type="Proteomes" id="UP000199051">
    <property type="component" value="Unassembled WGS sequence"/>
</dbReference>
<accession>A0A1H9PG68</accession>
<dbReference type="CDD" id="cd07185">
    <property type="entry name" value="OmpA_C-like"/>
    <property type="match status" value="1"/>
</dbReference>
<dbReference type="PROSITE" id="PS51123">
    <property type="entry name" value="OMPA_2"/>
    <property type="match status" value="1"/>
</dbReference>
<keyword evidence="5" id="KW-1185">Reference proteome</keyword>
<evidence type="ECO:0000259" key="3">
    <source>
        <dbReference type="PROSITE" id="PS51123"/>
    </source>
</evidence>
<gene>
    <name evidence="4" type="ORF">SAMN04487818_103437</name>
</gene>
<name>A0A1H9PG68_9PSEU</name>
<keyword evidence="2" id="KW-0732">Signal</keyword>
<dbReference type="InterPro" id="IPR006665">
    <property type="entry name" value="OmpA-like"/>
</dbReference>
<proteinExistence type="predicted"/>
<dbReference type="RefSeq" id="WP_092775988.1">
    <property type="nucleotide sequence ID" value="NZ_FOGI01000003.1"/>
</dbReference>
<dbReference type="PROSITE" id="PS51257">
    <property type="entry name" value="PROKAR_LIPOPROTEIN"/>
    <property type="match status" value="1"/>
</dbReference>
<feature type="signal peptide" evidence="2">
    <location>
        <begin position="1"/>
        <end position="30"/>
    </location>
</feature>
<keyword evidence="1" id="KW-0472">Membrane</keyword>
<dbReference type="GO" id="GO:0016020">
    <property type="term" value="C:membrane"/>
    <property type="evidence" value="ECO:0007669"/>
    <property type="project" value="UniProtKB-UniRule"/>
</dbReference>
<dbReference type="SUPFAM" id="SSF103088">
    <property type="entry name" value="OmpA-like"/>
    <property type="match status" value="1"/>
</dbReference>
<protein>
    <submittedName>
        <fullName evidence="4">OmpA family protein</fullName>
    </submittedName>
</protein>
<feature type="domain" description="OmpA-like" evidence="3">
    <location>
        <begin position="279"/>
        <end position="399"/>
    </location>
</feature>
<evidence type="ECO:0000313" key="5">
    <source>
        <dbReference type="Proteomes" id="UP000199051"/>
    </source>
</evidence>
<dbReference type="STRING" id="155974.SAMN04487818_103437"/>
<dbReference type="EMBL" id="FOGI01000003">
    <property type="protein sequence ID" value="SER47090.1"/>
    <property type="molecule type" value="Genomic_DNA"/>
</dbReference>
<dbReference type="Pfam" id="PF00691">
    <property type="entry name" value="OmpA"/>
    <property type="match status" value="1"/>
</dbReference>
<reference evidence="5" key="1">
    <citation type="submission" date="2016-10" db="EMBL/GenBank/DDBJ databases">
        <authorList>
            <person name="Varghese N."/>
            <person name="Submissions S."/>
        </authorList>
    </citation>
    <scope>NUCLEOTIDE SEQUENCE [LARGE SCALE GENOMIC DNA]</scope>
    <source>
        <strain evidence="5">DSM 44260</strain>
    </source>
</reference>
<organism evidence="4 5">
    <name type="scientific">Actinokineospora terrae</name>
    <dbReference type="NCBI Taxonomy" id="155974"/>
    <lineage>
        <taxon>Bacteria</taxon>
        <taxon>Bacillati</taxon>
        <taxon>Actinomycetota</taxon>
        <taxon>Actinomycetes</taxon>
        <taxon>Pseudonocardiales</taxon>
        <taxon>Pseudonocardiaceae</taxon>
        <taxon>Actinokineospora</taxon>
    </lineage>
</organism>
<dbReference type="InterPro" id="IPR036737">
    <property type="entry name" value="OmpA-like_sf"/>
</dbReference>
<evidence type="ECO:0000256" key="2">
    <source>
        <dbReference type="SAM" id="SignalP"/>
    </source>
</evidence>
<dbReference type="Gene3D" id="3.30.1330.60">
    <property type="entry name" value="OmpA-like domain"/>
    <property type="match status" value="1"/>
</dbReference>
<feature type="chain" id="PRO_5011795225" evidence="2">
    <location>
        <begin position="31"/>
        <end position="399"/>
    </location>
</feature>
<dbReference type="AlphaFoldDB" id="A0A1H9PG68"/>
<evidence type="ECO:0000256" key="1">
    <source>
        <dbReference type="PROSITE-ProRule" id="PRU00473"/>
    </source>
</evidence>
<evidence type="ECO:0000313" key="4">
    <source>
        <dbReference type="EMBL" id="SER47090.1"/>
    </source>
</evidence>